<feature type="domain" description="Glucose-methanol-choline oxidoreductase N-terminal" evidence="8">
    <location>
        <begin position="310"/>
        <end position="324"/>
    </location>
</feature>
<evidence type="ECO:0000256" key="3">
    <source>
        <dbReference type="ARBA" id="ARBA00022630"/>
    </source>
</evidence>
<feature type="domain" description="Glucose-methanol-choline oxidoreductase N-terminal" evidence="7">
    <location>
        <begin position="136"/>
        <end position="159"/>
    </location>
</feature>
<comment type="caution">
    <text evidence="9">The sequence shown here is derived from an EMBL/GenBank/DDBJ whole genome shotgun (WGS) entry which is preliminary data.</text>
</comment>
<protein>
    <recommendedName>
        <fullName evidence="7 8">Glucose-methanol-choline oxidoreductase N-terminal domain-containing protein</fullName>
    </recommendedName>
</protein>
<sequence length="617" mass="68720">MNLEQVASVDLTCTKGNGTAAVLFATLLSSLIGKQCRLSNPNQYPMDTPADQFLPEYDFIVIGAGSAGAAVAGRLSEVENWNVLLLEAGDNPGLTSEVPVLFFESQHTQDDWEFWPEADGKSCLGMEGGRCYWPRGKALGGTSVLNAMIYVRGNKHDYDNWERMGNTGWGYEEVLKYFKKSENADKSDEFHAKGGPLEAQVYKNGEPKLISESFYDAAKELGYEKIDVNSATPVGYGTAPSTQKDNVRFNTAKAFLSPAKDRRNLHISKNSHVTKLRFDKNENRITGVEFVKGGEKQYAMATKEVVLSAGAIGSPHILLLSGIGPQQHLNEIGIDVVKDAPFVGKNLQDHILFLGNIFALTNVNLNTADPEQFKVEEFFKYLMHRTGYYSTIGTYDFMSFINTPLNKDNPQHPDIQIHHLIVMAKDPLVWPLFLKNQGYNQETRDYLQQLNENHTLFSPVITLLRPESAGEVKLKSSNPIEKPLIFANYFSHDDDVHRVVEAVKYHKRFAKTEAMAKLGIKRVDYLPACAKFEKDSDEYHECALRQIGSTIYHPVGTCKMGADPLMSVVDPELRVHGIKGLRVADASIMPKIVSGNTNAPSIMIGERAADFIKKAWL</sequence>
<comment type="similarity">
    <text evidence="2 6">Belongs to the GMC oxidoreductase family.</text>
</comment>
<reference evidence="9 10" key="1">
    <citation type="submission" date="2020-04" db="EMBL/GenBank/DDBJ databases">
        <authorList>
            <person name="Alioto T."/>
            <person name="Alioto T."/>
            <person name="Gomez Garrido J."/>
        </authorList>
    </citation>
    <scope>NUCLEOTIDE SEQUENCE [LARGE SCALE GENOMIC DNA]</scope>
</reference>
<comment type="cofactor">
    <cofactor evidence="1 5">
        <name>FAD</name>
        <dbReference type="ChEBI" id="CHEBI:57692"/>
    </cofactor>
</comment>
<keyword evidence="4 5" id="KW-0274">FAD</keyword>
<dbReference type="GO" id="GO:0016614">
    <property type="term" value="F:oxidoreductase activity, acting on CH-OH group of donors"/>
    <property type="evidence" value="ECO:0007669"/>
    <property type="project" value="InterPro"/>
</dbReference>
<evidence type="ECO:0000313" key="10">
    <source>
        <dbReference type="Proteomes" id="UP000494165"/>
    </source>
</evidence>
<dbReference type="InterPro" id="IPR036188">
    <property type="entry name" value="FAD/NAD-bd_sf"/>
</dbReference>
<dbReference type="PROSITE" id="PS00623">
    <property type="entry name" value="GMC_OXRED_1"/>
    <property type="match status" value="1"/>
</dbReference>
<organism evidence="9 10">
    <name type="scientific">Cloeon dipterum</name>
    <dbReference type="NCBI Taxonomy" id="197152"/>
    <lineage>
        <taxon>Eukaryota</taxon>
        <taxon>Metazoa</taxon>
        <taxon>Ecdysozoa</taxon>
        <taxon>Arthropoda</taxon>
        <taxon>Hexapoda</taxon>
        <taxon>Insecta</taxon>
        <taxon>Pterygota</taxon>
        <taxon>Palaeoptera</taxon>
        <taxon>Ephemeroptera</taxon>
        <taxon>Pisciforma</taxon>
        <taxon>Baetidae</taxon>
        <taxon>Cloeon</taxon>
    </lineage>
</organism>
<dbReference type="OrthoDB" id="269227at2759"/>
<dbReference type="PROSITE" id="PS00624">
    <property type="entry name" value="GMC_OXRED_2"/>
    <property type="match status" value="1"/>
</dbReference>
<dbReference type="InterPro" id="IPR012132">
    <property type="entry name" value="GMC_OxRdtase"/>
</dbReference>
<accession>A0A8S1D1I8</accession>
<feature type="binding site" evidence="5">
    <location>
        <position position="273"/>
    </location>
    <ligand>
        <name>FAD</name>
        <dbReference type="ChEBI" id="CHEBI:57692"/>
    </ligand>
</feature>
<evidence type="ECO:0000256" key="6">
    <source>
        <dbReference type="RuleBase" id="RU003968"/>
    </source>
</evidence>
<dbReference type="Pfam" id="PF05199">
    <property type="entry name" value="GMC_oxred_C"/>
    <property type="match status" value="1"/>
</dbReference>
<dbReference type="InterPro" id="IPR007867">
    <property type="entry name" value="GMC_OxRtase_C"/>
</dbReference>
<dbReference type="Gene3D" id="3.30.560.10">
    <property type="entry name" value="Glucose Oxidase, domain 3"/>
    <property type="match status" value="1"/>
</dbReference>
<proteinExistence type="inferred from homology"/>
<name>A0A8S1D1I8_9INSE</name>
<dbReference type="Proteomes" id="UP000494165">
    <property type="component" value="Unassembled WGS sequence"/>
</dbReference>
<dbReference type="EMBL" id="CADEPI010000095">
    <property type="protein sequence ID" value="CAB3374224.1"/>
    <property type="molecule type" value="Genomic_DNA"/>
</dbReference>
<dbReference type="PANTHER" id="PTHR11552">
    <property type="entry name" value="GLUCOSE-METHANOL-CHOLINE GMC OXIDOREDUCTASE"/>
    <property type="match status" value="1"/>
</dbReference>
<evidence type="ECO:0000259" key="8">
    <source>
        <dbReference type="PROSITE" id="PS00624"/>
    </source>
</evidence>
<evidence type="ECO:0000313" key="9">
    <source>
        <dbReference type="EMBL" id="CAB3374224.1"/>
    </source>
</evidence>
<evidence type="ECO:0000259" key="7">
    <source>
        <dbReference type="PROSITE" id="PS00623"/>
    </source>
</evidence>
<dbReference type="Gene3D" id="3.50.50.60">
    <property type="entry name" value="FAD/NAD(P)-binding domain"/>
    <property type="match status" value="1"/>
</dbReference>
<evidence type="ECO:0000256" key="5">
    <source>
        <dbReference type="PIRSR" id="PIRSR000137-2"/>
    </source>
</evidence>
<keyword evidence="10" id="KW-1185">Reference proteome</keyword>
<dbReference type="PANTHER" id="PTHR11552:SF147">
    <property type="entry name" value="CHOLINE DEHYDROGENASE, MITOCHONDRIAL"/>
    <property type="match status" value="1"/>
</dbReference>
<dbReference type="InterPro" id="IPR000172">
    <property type="entry name" value="GMC_OxRdtase_N"/>
</dbReference>
<dbReference type="SUPFAM" id="SSF54373">
    <property type="entry name" value="FAD-linked reductases, C-terminal domain"/>
    <property type="match status" value="1"/>
</dbReference>
<evidence type="ECO:0000256" key="1">
    <source>
        <dbReference type="ARBA" id="ARBA00001974"/>
    </source>
</evidence>
<keyword evidence="3 6" id="KW-0285">Flavoprotein</keyword>
<gene>
    <name evidence="9" type="ORF">CLODIP_2_CD10744</name>
</gene>
<dbReference type="SUPFAM" id="SSF51905">
    <property type="entry name" value="FAD/NAD(P)-binding domain"/>
    <property type="match status" value="1"/>
</dbReference>
<dbReference type="Pfam" id="PF00732">
    <property type="entry name" value="GMC_oxred_N"/>
    <property type="match status" value="1"/>
</dbReference>
<dbReference type="PIRSF" id="PIRSF000137">
    <property type="entry name" value="Alcohol_oxidase"/>
    <property type="match status" value="1"/>
</dbReference>
<feature type="binding site" evidence="5">
    <location>
        <position position="142"/>
    </location>
    <ligand>
        <name>FAD</name>
        <dbReference type="ChEBI" id="CHEBI:57692"/>
    </ligand>
</feature>
<evidence type="ECO:0000256" key="2">
    <source>
        <dbReference type="ARBA" id="ARBA00010790"/>
    </source>
</evidence>
<evidence type="ECO:0000256" key="4">
    <source>
        <dbReference type="ARBA" id="ARBA00022827"/>
    </source>
</evidence>
<dbReference type="GO" id="GO:0050660">
    <property type="term" value="F:flavin adenine dinucleotide binding"/>
    <property type="evidence" value="ECO:0007669"/>
    <property type="project" value="InterPro"/>
</dbReference>
<dbReference type="AlphaFoldDB" id="A0A8S1D1I8"/>